<feature type="compositionally biased region" description="Polar residues" evidence="5">
    <location>
        <begin position="84"/>
        <end position="94"/>
    </location>
</feature>
<dbReference type="STRING" id="7070.D6X322"/>
<dbReference type="Proteomes" id="UP000007266">
    <property type="component" value="Linkage group 9"/>
</dbReference>
<dbReference type="AlphaFoldDB" id="D6X322"/>
<proteinExistence type="predicted"/>
<dbReference type="PANTHER" id="PTHR13408">
    <property type="entry name" value="DNA-DIRECTED RNA POLYMERASE III"/>
    <property type="match status" value="1"/>
</dbReference>
<dbReference type="InParanoid" id="D6X322"/>
<feature type="region of interest" description="Disordered" evidence="5">
    <location>
        <begin position="50"/>
        <end position="96"/>
    </location>
</feature>
<dbReference type="PhylomeDB" id="D6X322"/>
<reference evidence="6 7" key="2">
    <citation type="journal article" date="2010" name="Nucleic Acids Res.">
        <title>BeetleBase in 2010: revisions to provide comprehensive genomic information for Tribolium castaneum.</title>
        <authorList>
            <person name="Kim H.S."/>
            <person name="Murphy T."/>
            <person name="Xia J."/>
            <person name="Caragea D."/>
            <person name="Park Y."/>
            <person name="Beeman R.W."/>
            <person name="Lorenzen M.D."/>
            <person name="Butcher S."/>
            <person name="Manak J.R."/>
            <person name="Brown S.J."/>
        </authorList>
    </citation>
    <scope>GENOME REANNOTATION</scope>
    <source>
        <strain evidence="6 7">Georgia GA2</strain>
    </source>
</reference>
<dbReference type="PANTHER" id="PTHR13408:SF0">
    <property type="entry name" value="DNA-DIRECTED RNA POLYMERASE III SUBUNIT RPC4"/>
    <property type="match status" value="1"/>
</dbReference>
<evidence type="ECO:0000256" key="1">
    <source>
        <dbReference type="ARBA" id="ARBA00004123"/>
    </source>
</evidence>
<dbReference type="Pfam" id="PF05132">
    <property type="entry name" value="RNA_pol_Rpc4"/>
    <property type="match status" value="1"/>
</dbReference>
<keyword evidence="4" id="KW-0539">Nucleus</keyword>
<dbReference type="EMBL" id="KQ971372">
    <property type="protein sequence ID" value="EFA09807.1"/>
    <property type="molecule type" value="Genomic_DNA"/>
</dbReference>
<reference evidence="6 7" key="1">
    <citation type="journal article" date="2008" name="Nature">
        <title>The genome of the model beetle and pest Tribolium castaneum.</title>
        <authorList>
            <consortium name="Tribolium Genome Sequencing Consortium"/>
            <person name="Richards S."/>
            <person name="Gibbs R.A."/>
            <person name="Weinstock G.M."/>
            <person name="Brown S.J."/>
            <person name="Denell R."/>
            <person name="Beeman R.W."/>
            <person name="Gibbs R."/>
            <person name="Beeman R.W."/>
            <person name="Brown S.J."/>
            <person name="Bucher G."/>
            <person name="Friedrich M."/>
            <person name="Grimmelikhuijzen C.J."/>
            <person name="Klingler M."/>
            <person name="Lorenzen M."/>
            <person name="Richards S."/>
            <person name="Roth S."/>
            <person name="Schroder R."/>
            <person name="Tautz D."/>
            <person name="Zdobnov E.M."/>
            <person name="Muzny D."/>
            <person name="Gibbs R.A."/>
            <person name="Weinstock G.M."/>
            <person name="Attaway T."/>
            <person name="Bell S."/>
            <person name="Buhay C.J."/>
            <person name="Chandrabose M.N."/>
            <person name="Chavez D."/>
            <person name="Clerk-Blankenburg K.P."/>
            <person name="Cree A."/>
            <person name="Dao M."/>
            <person name="Davis C."/>
            <person name="Chacko J."/>
            <person name="Dinh H."/>
            <person name="Dugan-Rocha S."/>
            <person name="Fowler G."/>
            <person name="Garner T.T."/>
            <person name="Garnes J."/>
            <person name="Gnirke A."/>
            <person name="Hawes A."/>
            <person name="Hernandez J."/>
            <person name="Hines S."/>
            <person name="Holder M."/>
            <person name="Hume J."/>
            <person name="Jhangiani S.N."/>
            <person name="Joshi V."/>
            <person name="Khan Z.M."/>
            <person name="Jackson L."/>
            <person name="Kovar C."/>
            <person name="Kowis A."/>
            <person name="Lee S."/>
            <person name="Lewis L.R."/>
            <person name="Margolis J."/>
            <person name="Morgan M."/>
            <person name="Nazareth L.V."/>
            <person name="Nguyen N."/>
            <person name="Okwuonu G."/>
            <person name="Parker D."/>
            <person name="Richards S."/>
            <person name="Ruiz S.J."/>
            <person name="Santibanez J."/>
            <person name="Savard J."/>
            <person name="Scherer S.E."/>
            <person name="Schneider B."/>
            <person name="Sodergren E."/>
            <person name="Tautz D."/>
            <person name="Vattahil S."/>
            <person name="Villasana D."/>
            <person name="White C.S."/>
            <person name="Wright R."/>
            <person name="Park Y."/>
            <person name="Beeman R.W."/>
            <person name="Lord J."/>
            <person name="Oppert B."/>
            <person name="Lorenzen M."/>
            <person name="Brown S."/>
            <person name="Wang L."/>
            <person name="Savard J."/>
            <person name="Tautz D."/>
            <person name="Richards S."/>
            <person name="Weinstock G."/>
            <person name="Gibbs R.A."/>
            <person name="Liu Y."/>
            <person name="Worley K."/>
            <person name="Weinstock G."/>
            <person name="Elsik C.G."/>
            <person name="Reese J.T."/>
            <person name="Elhaik E."/>
            <person name="Landan G."/>
            <person name="Graur D."/>
            <person name="Arensburger P."/>
            <person name="Atkinson P."/>
            <person name="Beeman R.W."/>
            <person name="Beidler J."/>
            <person name="Brown S.J."/>
            <person name="Demuth J.P."/>
            <person name="Drury D.W."/>
            <person name="Du Y.Z."/>
            <person name="Fujiwara H."/>
            <person name="Lorenzen M."/>
            <person name="Maselli V."/>
            <person name="Osanai M."/>
            <person name="Park Y."/>
            <person name="Robertson H.M."/>
            <person name="Tu Z."/>
            <person name="Wang J.J."/>
            <person name="Wang S."/>
            <person name="Richards S."/>
            <person name="Song H."/>
            <person name="Zhang L."/>
            <person name="Sodergren E."/>
            <person name="Werner D."/>
            <person name="Stanke M."/>
            <person name="Morgenstern B."/>
            <person name="Solovyev V."/>
            <person name="Kosarev P."/>
            <person name="Brown G."/>
            <person name="Chen H.C."/>
            <person name="Ermolaeva O."/>
            <person name="Hlavina W."/>
            <person name="Kapustin Y."/>
            <person name="Kiryutin B."/>
            <person name="Kitts P."/>
            <person name="Maglott D."/>
            <person name="Pruitt K."/>
            <person name="Sapojnikov V."/>
            <person name="Souvorov A."/>
            <person name="Mackey A.J."/>
            <person name="Waterhouse R.M."/>
            <person name="Wyder S."/>
            <person name="Zdobnov E.M."/>
            <person name="Zdobnov E.M."/>
            <person name="Wyder S."/>
            <person name="Kriventseva E.V."/>
            <person name="Kadowaki T."/>
            <person name="Bork P."/>
            <person name="Aranda M."/>
            <person name="Bao R."/>
            <person name="Beermann A."/>
            <person name="Berns N."/>
            <person name="Bolognesi R."/>
            <person name="Bonneton F."/>
            <person name="Bopp D."/>
            <person name="Brown S.J."/>
            <person name="Bucher G."/>
            <person name="Butts T."/>
            <person name="Chaumot A."/>
            <person name="Denell R.E."/>
            <person name="Ferrier D.E."/>
            <person name="Friedrich M."/>
            <person name="Gordon C.M."/>
            <person name="Jindra M."/>
            <person name="Klingler M."/>
            <person name="Lan Q."/>
            <person name="Lattorff H.M."/>
            <person name="Laudet V."/>
            <person name="von Levetsow C."/>
            <person name="Liu Z."/>
            <person name="Lutz R."/>
            <person name="Lynch J.A."/>
            <person name="da Fonseca R.N."/>
            <person name="Posnien N."/>
            <person name="Reuter R."/>
            <person name="Roth S."/>
            <person name="Savard J."/>
            <person name="Schinko J.B."/>
            <person name="Schmitt C."/>
            <person name="Schoppmeier M."/>
            <person name="Schroder R."/>
            <person name="Shippy T.D."/>
            <person name="Simonnet F."/>
            <person name="Marques-Souza H."/>
            <person name="Tautz D."/>
            <person name="Tomoyasu Y."/>
            <person name="Trauner J."/>
            <person name="Van der Zee M."/>
            <person name="Vervoort M."/>
            <person name="Wittkopp N."/>
            <person name="Wimmer E.A."/>
            <person name="Yang X."/>
            <person name="Jones A.K."/>
            <person name="Sattelle D.B."/>
            <person name="Ebert P.R."/>
            <person name="Nelson D."/>
            <person name="Scott J.G."/>
            <person name="Beeman R.W."/>
            <person name="Muthukrishnan S."/>
            <person name="Kramer K.J."/>
            <person name="Arakane Y."/>
            <person name="Beeman R.W."/>
            <person name="Zhu Q."/>
            <person name="Hogenkamp D."/>
            <person name="Dixit R."/>
            <person name="Oppert B."/>
            <person name="Jiang H."/>
            <person name="Zou Z."/>
            <person name="Marshall J."/>
            <person name="Elpidina E."/>
            <person name="Vinokurov K."/>
            <person name="Oppert C."/>
            <person name="Zou Z."/>
            <person name="Evans J."/>
            <person name="Lu Z."/>
            <person name="Zhao P."/>
            <person name="Sumathipala N."/>
            <person name="Altincicek B."/>
            <person name="Vilcinskas A."/>
            <person name="Williams M."/>
            <person name="Hultmark D."/>
            <person name="Hetru C."/>
            <person name="Jiang H."/>
            <person name="Grimmelikhuijzen C.J."/>
            <person name="Hauser F."/>
            <person name="Cazzamali G."/>
            <person name="Williamson M."/>
            <person name="Park Y."/>
            <person name="Li B."/>
            <person name="Tanaka Y."/>
            <person name="Predel R."/>
            <person name="Neupert S."/>
            <person name="Schachtner J."/>
            <person name="Verleyen P."/>
            <person name="Raible F."/>
            <person name="Bork P."/>
            <person name="Friedrich M."/>
            <person name="Walden K.K."/>
            <person name="Robertson H.M."/>
            <person name="Angeli S."/>
            <person name="Foret S."/>
            <person name="Bucher G."/>
            <person name="Schuetz S."/>
            <person name="Maleszka R."/>
            <person name="Wimmer E.A."/>
            <person name="Beeman R.W."/>
            <person name="Lorenzen M."/>
            <person name="Tomoyasu Y."/>
            <person name="Miller S.C."/>
            <person name="Grossmann D."/>
            <person name="Bucher G."/>
        </authorList>
    </citation>
    <scope>NUCLEOTIDE SEQUENCE [LARGE SCALE GENOMIC DNA]</scope>
    <source>
        <strain evidence="6 7">Georgia GA2</strain>
    </source>
</reference>
<keyword evidence="3" id="KW-0804">Transcription</keyword>
<name>D6X322_TRICA</name>
<dbReference type="GO" id="GO:0005666">
    <property type="term" value="C:RNA polymerase III complex"/>
    <property type="evidence" value="ECO:0000318"/>
    <property type="project" value="GO_Central"/>
</dbReference>
<dbReference type="HOGENOM" id="CLU_042288_0_0_1"/>
<feature type="region of interest" description="Disordered" evidence="5">
    <location>
        <begin position="1"/>
        <end position="20"/>
    </location>
</feature>
<dbReference type="FunCoup" id="D6X322">
    <property type="interactions" value="666"/>
</dbReference>
<organism evidence="6 7">
    <name type="scientific">Tribolium castaneum</name>
    <name type="common">Red flour beetle</name>
    <dbReference type="NCBI Taxonomy" id="7070"/>
    <lineage>
        <taxon>Eukaryota</taxon>
        <taxon>Metazoa</taxon>
        <taxon>Ecdysozoa</taxon>
        <taxon>Arthropoda</taxon>
        <taxon>Hexapoda</taxon>
        <taxon>Insecta</taxon>
        <taxon>Pterygota</taxon>
        <taxon>Neoptera</taxon>
        <taxon>Endopterygota</taxon>
        <taxon>Coleoptera</taxon>
        <taxon>Polyphaga</taxon>
        <taxon>Cucujiformia</taxon>
        <taxon>Tenebrionidae</taxon>
        <taxon>Tenebrionidae incertae sedis</taxon>
        <taxon>Tribolium</taxon>
    </lineage>
</organism>
<dbReference type="eggNOG" id="KOG3122">
    <property type="taxonomic scope" value="Eukaryota"/>
</dbReference>
<keyword evidence="7" id="KW-1185">Reference proteome</keyword>
<dbReference type="GO" id="GO:0042797">
    <property type="term" value="P:tRNA transcription by RNA polymerase III"/>
    <property type="evidence" value="ECO:0000318"/>
    <property type="project" value="GO_Central"/>
</dbReference>
<dbReference type="KEGG" id="tca:657126"/>
<accession>D6X322</accession>
<feature type="compositionally biased region" description="Basic and acidic residues" evidence="5">
    <location>
        <begin position="50"/>
        <end position="64"/>
    </location>
</feature>
<feature type="compositionally biased region" description="Basic and acidic residues" evidence="5">
    <location>
        <begin position="1"/>
        <end position="16"/>
    </location>
</feature>
<keyword evidence="2" id="KW-0240">DNA-directed RNA polymerase</keyword>
<dbReference type="OrthoDB" id="5836119at2759"/>
<comment type="subcellular location">
    <subcellularLocation>
        <location evidence="1">Nucleus</location>
    </subcellularLocation>
</comment>
<evidence type="ECO:0000313" key="7">
    <source>
        <dbReference type="Proteomes" id="UP000007266"/>
    </source>
</evidence>
<dbReference type="InterPro" id="IPR007811">
    <property type="entry name" value="RPC4"/>
</dbReference>
<feature type="compositionally biased region" description="Basic residues" evidence="5">
    <location>
        <begin position="65"/>
        <end position="74"/>
    </location>
</feature>
<dbReference type="GO" id="GO:0003677">
    <property type="term" value="F:DNA binding"/>
    <property type="evidence" value="ECO:0007669"/>
    <property type="project" value="InterPro"/>
</dbReference>
<evidence type="ECO:0000256" key="2">
    <source>
        <dbReference type="ARBA" id="ARBA00022478"/>
    </source>
</evidence>
<evidence type="ECO:0000256" key="4">
    <source>
        <dbReference type="ARBA" id="ARBA00023242"/>
    </source>
</evidence>
<evidence type="ECO:0000256" key="3">
    <source>
        <dbReference type="ARBA" id="ARBA00023163"/>
    </source>
</evidence>
<dbReference type="OMA" id="DWVHLFQ"/>
<evidence type="ECO:0000313" key="6">
    <source>
        <dbReference type="EMBL" id="EFA09807.1"/>
    </source>
</evidence>
<protein>
    <submittedName>
        <fullName evidence="6">Uncharacterized protein</fullName>
    </submittedName>
</protein>
<sequence>MDEKKFLKNVSDKEVSGGRLQSLKLPRDLSLGIAKPKKQYTPNLNVVRNKDKTKEFLKKMDQKRKDRTGHRDRHNRQDQKPKFVQSSGVFSQGTGEIKRLTSHNSEPRVSFRDNSTVSNMVLPTINRNSWTVNKKAEEAVLDELANCDIDSDDEKMSFKPLTLSLDPVRRVKKEVSVKKEDLEFVPEPFNSEHSEENPALALVKLPDSFAGKGLSDDPNVKKLFDYTLKDMLEGQIGKLVIRRSGKMEVHIGRVKYELSPENTFEAREDLATITEGPNGENSIAVLGSVLHNFIMFPDYDSLLSKK</sequence>
<evidence type="ECO:0000256" key="5">
    <source>
        <dbReference type="SAM" id="MobiDB-lite"/>
    </source>
</evidence>
<gene>
    <name evidence="6" type="primary">AUGUSTUS-3.0.2_11952</name>
    <name evidence="6" type="ORF">TcasGA2_TC011952</name>
</gene>